<feature type="transmembrane region" description="Helical" evidence="2">
    <location>
        <begin position="66"/>
        <end position="86"/>
    </location>
</feature>
<proteinExistence type="predicted"/>
<sequence>MDKNRQQTDMDDNRQPTTENNGNSDNITDNRDSKIRYRGKLIAAAILFALALFIIIVSVLSHGYEFISIACFFIVAGATILLFRFAELRGERTPPRPVMPLVALFLYIVCLPLGVGMSFSTHGDTLFMLIMLLSGIIIPILLTAAVLSGIVTLCAFRKSLTSGDKGMCIAAIVLPIVTVATLVILISSRVIVIVLM</sequence>
<accession>A0A9D1E664</accession>
<feature type="transmembrane region" description="Helical" evidence="2">
    <location>
        <begin position="98"/>
        <end position="120"/>
    </location>
</feature>
<evidence type="ECO:0000313" key="3">
    <source>
        <dbReference type="EMBL" id="HIR67005.1"/>
    </source>
</evidence>
<feature type="compositionally biased region" description="Basic and acidic residues" evidence="1">
    <location>
        <begin position="1"/>
        <end position="14"/>
    </location>
</feature>
<gene>
    <name evidence="3" type="ORF">IAB94_03025</name>
</gene>
<dbReference type="AlphaFoldDB" id="A0A9D1E664"/>
<feature type="transmembrane region" description="Helical" evidence="2">
    <location>
        <begin position="126"/>
        <end position="156"/>
    </location>
</feature>
<dbReference type="EMBL" id="DVHK01000071">
    <property type="protein sequence ID" value="HIR67005.1"/>
    <property type="molecule type" value="Genomic_DNA"/>
</dbReference>
<evidence type="ECO:0000256" key="1">
    <source>
        <dbReference type="SAM" id="MobiDB-lite"/>
    </source>
</evidence>
<dbReference type="Proteomes" id="UP000823913">
    <property type="component" value="Unassembled WGS sequence"/>
</dbReference>
<comment type="caution">
    <text evidence="3">The sequence shown here is derived from an EMBL/GenBank/DDBJ whole genome shotgun (WGS) entry which is preliminary data.</text>
</comment>
<evidence type="ECO:0000256" key="2">
    <source>
        <dbReference type="SAM" id="Phobius"/>
    </source>
</evidence>
<keyword evidence="2" id="KW-1133">Transmembrane helix</keyword>
<protein>
    <submittedName>
        <fullName evidence="3">Uncharacterized protein</fullName>
    </submittedName>
</protein>
<keyword evidence="2" id="KW-0812">Transmembrane</keyword>
<feature type="transmembrane region" description="Helical" evidence="2">
    <location>
        <begin position="41"/>
        <end position="60"/>
    </location>
</feature>
<organism evidence="3 4">
    <name type="scientific">Candidatus Coproplasma avicola</name>
    <dbReference type="NCBI Taxonomy" id="2840744"/>
    <lineage>
        <taxon>Bacteria</taxon>
        <taxon>Bacillati</taxon>
        <taxon>Bacillota</taxon>
        <taxon>Clostridia</taxon>
        <taxon>Eubacteriales</taxon>
        <taxon>Candidatus Coproplasma</taxon>
    </lineage>
</organism>
<reference evidence="3" key="2">
    <citation type="journal article" date="2021" name="PeerJ">
        <title>Extensive microbial diversity within the chicken gut microbiome revealed by metagenomics and culture.</title>
        <authorList>
            <person name="Gilroy R."/>
            <person name="Ravi A."/>
            <person name="Getino M."/>
            <person name="Pursley I."/>
            <person name="Horton D.L."/>
            <person name="Alikhan N.F."/>
            <person name="Baker D."/>
            <person name="Gharbi K."/>
            <person name="Hall N."/>
            <person name="Watson M."/>
            <person name="Adriaenssens E.M."/>
            <person name="Foster-Nyarko E."/>
            <person name="Jarju S."/>
            <person name="Secka A."/>
            <person name="Antonio M."/>
            <person name="Oren A."/>
            <person name="Chaudhuri R.R."/>
            <person name="La Ragione R."/>
            <person name="Hildebrand F."/>
            <person name="Pallen M.J."/>
        </authorList>
    </citation>
    <scope>NUCLEOTIDE SEQUENCE</scope>
    <source>
        <strain evidence="3">ChiW16-3235</strain>
    </source>
</reference>
<name>A0A9D1E664_9FIRM</name>
<feature type="compositionally biased region" description="Polar residues" evidence="1">
    <location>
        <begin position="15"/>
        <end position="27"/>
    </location>
</feature>
<feature type="region of interest" description="Disordered" evidence="1">
    <location>
        <begin position="1"/>
        <end position="29"/>
    </location>
</feature>
<keyword evidence="2" id="KW-0472">Membrane</keyword>
<feature type="transmembrane region" description="Helical" evidence="2">
    <location>
        <begin position="168"/>
        <end position="195"/>
    </location>
</feature>
<reference evidence="3" key="1">
    <citation type="submission" date="2020-10" db="EMBL/GenBank/DDBJ databases">
        <authorList>
            <person name="Gilroy R."/>
        </authorList>
    </citation>
    <scope>NUCLEOTIDE SEQUENCE</scope>
    <source>
        <strain evidence="3">ChiW16-3235</strain>
    </source>
</reference>
<evidence type="ECO:0000313" key="4">
    <source>
        <dbReference type="Proteomes" id="UP000823913"/>
    </source>
</evidence>